<comment type="cofactor">
    <cofactor evidence="1">
        <name>Mg(2+)</name>
        <dbReference type="ChEBI" id="CHEBI:18420"/>
    </cofactor>
</comment>
<dbReference type="InterPro" id="IPR005759">
    <property type="entry name" value="Nth"/>
</dbReference>
<dbReference type="SUPFAM" id="SSF48576">
    <property type="entry name" value="Terpenoid synthases"/>
    <property type="match status" value="1"/>
</dbReference>
<keyword evidence="17" id="KW-0808">Transferase</keyword>
<comment type="caution">
    <text evidence="19">The sequence shown here is derived from an EMBL/GenBank/DDBJ whole genome shotgun (WGS) entry which is preliminary data.</text>
</comment>
<keyword evidence="8" id="KW-0378">Hydrolase</keyword>
<dbReference type="GO" id="GO:0003906">
    <property type="term" value="F:DNA-(apurinic or apyrimidinic site) endonuclease activity"/>
    <property type="evidence" value="ECO:0007669"/>
    <property type="project" value="InterPro"/>
</dbReference>
<dbReference type="GO" id="GO:0000703">
    <property type="term" value="F:oxidized pyrimidine nucleobase lesion DNA N-glycosylase activity"/>
    <property type="evidence" value="ECO:0007669"/>
    <property type="project" value="UniProtKB-ARBA"/>
</dbReference>
<evidence type="ECO:0000256" key="13">
    <source>
        <dbReference type="ARBA" id="ARBA00023204"/>
    </source>
</evidence>
<reference evidence="19" key="2">
    <citation type="journal article" date="2021" name="Genome Biol. Evol.">
        <title>Developing a high-quality reference genome for a parasitic bivalve with doubly uniparental inheritance (Bivalvia: Unionida).</title>
        <authorList>
            <person name="Smith C.H."/>
        </authorList>
    </citation>
    <scope>NUCLEOTIDE SEQUENCE</scope>
    <source>
        <strain evidence="19">CHS0354</strain>
        <tissue evidence="19">Mantle</tissue>
    </source>
</reference>
<dbReference type="PROSITE" id="PS00723">
    <property type="entry name" value="POLYPRENYL_SYNTHASE_1"/>
    <property type="match status" value="1"/>
</dbReference>
<dbReference type="PROSITE" id="PS00764">
    <property type="entry name" value="ENDONUCLEASE_III_1"/>
    <property type="match status" value="1"/>
</dbReference>
<dbReference type="GO" id="GO:0016829">
    <property type="term" value="F:lyase activity"/>
    <property type="evidence" value="ECO:0007669"/>
    <property type="project" value="UniProtKB-KW"/>
</dbReference>
<dbReference type="Gene3D" id="1.10.340.30">
    <property type="entry name" value="Hypothetical protein, domain 2"/>
    <property type="match status" value="1"/>
</dbReference>
<dbReference type="InterPro" id="IPR053378">
    <property type="entry name" value="Prenyl_diphosphate_synthase"/>
</dbReference>
<comment type="cofactor">
    <cofactor evidence="2">
        <name>[4Fe-4S] cluster</name>
        <dbReference type="ChEBI" id="CHEBI:49883"/>
    </cofactor>
</comment>
<keyword evidence="9" id="KW-0460">Magnesium</keyword>
<proteinExistence type="inferred from homology"/>
<protein>
    <recommendedName>
        <fullName evidence="18">HhH-GPD domain-containing protein</fullName>
    </recommendedName>
</protein>
<dbReference type="NCBIfam" id="NF045485">
    <property type="entry name" value="FPPsyn"/>
    <property type="match status" value="1"/>
</dbReference>
<evidence type="ECO:0000313" key="19">
    <source>
        <dbReference type="EMBL" id="KAK3608846.1"/>
    </source>
</evidence>
<keyword evidence="16" id="KW-0326">Glycosidase</keyword>
<dbReference type="InterPro" id="IPR004036">
    <property type="entry name" value="Endonuclease-III-like_CS2"/>
</dbReference>
<keyword evidence="20" id="KW-1185">Reference proteome</keyword>
<dbReference type="InterPro" id="IPR003651">
    <property type="entry name" value="Endonuclease3_FeS-loop_motif"/>
</dbReference>
<dbReference type="CDD" id="cd00056">
    <property type="entry name" value="ENDO3c"/>
    <property type="match status" value="1"/>
</dbReference>
<dbReference type="InterPro" id="IPR003265">
    <property type="entry name" value="HhH-GPD_domain"/>
</dbReference>
<evidence type="ECO:0000256" key="10">
    <source>
        <dbReference type="ARBA" id="ARBA00023004"/>
    </source>
</evidence>
<evidence type="ECO:0000256" key="3">
    <source>
        <dbReference type="ARBA" id="ARBA00006706"/>
    </source>
</evidence>
<keyword evidence="12" id="KW-0238">DNA-binding</keyword>
<feature type="domain" description="HhH-GPD" evidence="18">
    <location>
        <begin position="326"/>
        <end position="473"/>
    </location>
</feature>
<evidence type="ECO:0000256" key="5">
    <source>
        <dbReference type="ARBA" id="ARBA00022485"/>
    </source>
</evidence>
<dbReference type="GO" id="GO:0006285">
    <property type="term" value="P:base-excision repair, AP site formation"/>
    <property type="evidence" value="ECO:0007669"/>
    <property type="project" value="TreeGrafter"/>
</dbReference>
<dbReference type="SFLD" id="SFLDG01017">
    <property type="entry name" value="Polyprenyl_Transferase_Like"/>
    <property type="match status" value="1"/>
</dbReference>
<keyword evidence="10" id="KW-0408">Iron</keyword>
<dbReference type="GO" id="GO:0003677">
    <property type="term" value="F:DNA binding"/>
    <property type="evidence" value="ECO:0007669"/>
    <property type="project" value="UniProtKB-KW"/>
</dbReference>
<dbReference type="Pfam" id="PF00348">
    <property type="entry name" value="polyprenyl_synt"/>
    <property type="match status" value="1"/>
</dbReference>
<dbReference type="Gene3D" id="1.10.600.10">
    <property type="entry name" value="Farnesyl Diphosphate Synthase"/>
    <property type="match status" value="1"/>
</dbReference>
<reference evidence="19" key="3">
    <citation type="submission" date="2023-05" db="EMBL/GenBank/DDBJ databases">
        <authorList>
            <person name="Smith C.H."/>
        </authorList>
    </citation>
    <scope>NUCLEOTIDE SEQUENCE</scope>
    <source>
        <strain evidence="19">CHS0354</strain>
        <tissue evidence="19">Mantle</tissue>
    </source>
</reference>
<dbReference type="SMART" id="SM00478">
    <property type="entry name" value="ENDO3c"/>
    <property type="match status" value="1"/>
</dbReference>
<evidence type="ECO:0000256" key="1">
    <source>
        <dbReference type="ARBA" id="ARBA00001946"/>
    </source>
</evidence>
<dbReference type="GO" id="GO:0051539">
    <property type="term" value="F:4 iron, 4 sulfur cluster binding"/>
    <property type="evidence" value="ECO:0007669"/>
    <property type="project" value="UniProtKB-KW"/>
</dbReference>
<evidence type="ECO:0000256" key="7">
    <source>
        <dbReference type="ARBA" id="ARBA00022763"/>
    </source>
</evidence>
<accession>A0AAE0TEM5</accession>
<dbReference type="Pfam" id="PF00730">
    <property type="entry name" value="HhH-GPD"/>
    <property type="match status" value="1"/>
</dbReference>
<dbReference type="FunFam" id="1.10.600.10:FF:000001">
    <property type="entry name" value="Geranylgeranyl diphosphate synthase"/>
    <property type="match status" value="1"/>
</dbReference>
<dbReference type="Proteomes" id="UP001195483">
    <property type="component" value="Unassembled WGS sequence"/>
</dbReference>
<evidence type="ECO:0000256" key="16">
    <source>
        <dbReference type="ARBA" id="ARBA00023295"/>
    </source>
</evidence>
<comment type="similarity">
    <text evidence="4">Belongs to the Nth/MutY family.</text>
</comment>
<evidence type="ECO:0000256" key="12">
    <source>
        <dbReference type="ARBA" id="ARBA00023125"/>
    </source>
</evidence>
<dbReference type="SMART" id="SM00525">
    <property type="entry name" value="FES"/>
    <property type="match status" value="1"/>
</dbReference>
<evidence type="ECO:0000256" key="11">
    <source>
        <dbReference type="ARBA" id="ARBA00023014"/>
    </source>
</evidence>
<evidence type="ECO:0000256" key="6">
    <source>
        <dbReference type="ARBA" id="ARBA00022723"/>
    </source>
</evidence>
<dbReference type="GO" id="GO:0004659">
    <property type="term" value="F:prenyltransferase activity"/>
    <property type="evidence" value="ECO:0007669"/>
    <property type="project" value="InterPro"/>
</dbReference>
<keyword evidence="7" id="KW-0227">DNA damage</keyword>
<evidence type="ECO:0000256" key="9">
    <source>
        <dbReference type="ARBA" id="ARBA00022842"/>
    </source>
</evidence>
<dbReference type="PANTHER" id="PTHR10359:SF18">
    <property type="entry name" value="ENDONUCLEASE III"/>
    <property type="match status" value="1"/>
</dbReference>
<comment type="similarity">
    <text evidence="3 17">Belongs to the FPP/GGPP synthase family.</text>
</comment>
<dbReference type="EMBL" id="JAEAOA010000469">
    <property type="protein sequence ID" value="KAK3608846.1"/>
    <property type="molecule type" value="Genomic_DNA"/>
</dbReference>
<dbReference type="FunFam" id="1.10.1670.10:FF:000001">
    <property type="entry name" value="Endonuclease III"/>
    <property type="match status" value="1"/>
</dbReference>
<dbReference type="InterPro" id="IPR004035">
    <property type="entry name" value="Endouclease-III_FeS-bd_BS"/>
</dbReference>
<keyword evidence="13" id="KW-0234">DNA repair</keyword>
<dbReference type="PANTHER" id="PTHR10359">
    <property type="entry name" value="A/G-SPECIFIC ADENINE GLYCOSYLASE/ENDONUCLEASE III"/>
    <property type="match status" value="1"/>
</dbReference>
<organism evidence="19 20">
    <name type="scientific">Potamilus streckersoni</name>
    <dbReference type="NCBI Taxonomy" id="2493646"/>
    <lineage>
        <taxon>Eukaryota</taxon>
        <taxon>Metazoa</taxon>
        <taxon>Spiralia</taxon>
        <taxon>Lophotrochozoa</taxon>
        <taxon>Mollusca</taxon>
        <taxon>Bivalvia</taxon>
        <taxon>Autobranchia</taxon>
        <taxon>Heteroconchia</taxon>
        <taxon>Palaeoheterodonta</taxon>
        <taxon>Unionida</taxon>
        <taxon>Unionoidea</taxon>
        <taxon>Unionidae</taxon>
        <taxon>Ambleminae</taxon>
        <taxon>Lampsilini</taxon>
        <taxon>Potamilus</taxon>
    </lineage>
</organism>
<dbReference type="SFLD" id="SFLDS00005">
    <property type="entry name" value="Isoprenoid_Synthase_Type_I"/>
    <property type="match status" value="1"/>
</dbReference>
<gene>
    <name evidence="19" type="ORF">CHS0354_006887</name>
</gene>
<dbReference type="InterPro" id="IPR033749">
    <property type="entry name" value="Polyprenyl_synt_CS"/>
</dbReference>
<dbReference type="InterPro" id="IPR000445">
    <property type="entry name" value="HhH_motif"/>
</dbReference>
<evidence type="ECO:0000313" key="20">
    <source>
        <dbReference type="Proteomes" id="UP001195483"/>
    </source>
</evidence>
<dbReference type="NCBIfam" id="TIGR01083">
    <property type="entry name" value="nth"/>
    <property type="match status" value="1"/>
</dbReference>
<keyword evidence="14" id="KW-0414">Isoprene biosynthesis</keyword>
<reference evidence="19" key="1">
    <citation type="journal article" date="2021" name="Genome Biol. Evol.">
        <title>A High-Quality Reference Genome for a Parasitic Bivalve with Doubly Uniparental Inheritance (Bivalvia: Unionida).</title>
        <authorList>
            <person name="Smith C.H."/>
        </authorList>
    </citation>
    <scope>NUCLEOTIDE SEQUENCE</scope>
    <source>
        <strain evidence="19">CHS0354</strain>
    </source>
</reference>
<evidence type="ECO:0000256" key="14">
    <source>
        <dbReference type="ARBA" id="ARBA00023229"/>
    </source>
</evidence>
<dbReference type="GO" id="GO:0008299">
    <property type="term" value="P:isoprenoid biosynthetic process"/>
    <property type="evidence" value="ECO:0007669"/>
    <property type="project" value="UniProtKB-KW"/>
</dbReference>
<dbReference type="GO" id="GO:0046872">
    <property type="term" value="F:metal ion binding"/>
    <property type="evidence" value="ECO:0007669"/>
    <property type="project" value="UniProtKB-KW"/>
</dbReference>
<dbReference type="InterPro" id="IPR008949">
    <property type="entry name" value="Isoprenoid_synthase_dom_sf"/>
</dbReference>
<evidence type="ECO:0000256" key="8">
    <source>
        <dbReference type="ARBA" id="ARBA00022801"/>
    </source>
</evidence>
<dbReference type="Pfam" id="PF10576">
    <property type="entry name" value="EndIII_4Fe-2S"/>
    <property type="match status" value="1"/>
</dbReference>
<dbReference type="CDD" id="cd00685">
    <property type="entry name" value="Trans_IPPS_HT"/>
    <property type="match status" value="1"/>
</dbReference>
<dbReference type="HAMAP" id="MF_00942">
    <property type="entry name" value="Nth"/>
    <property type="match status" value="1"/>
</dbReference>
<dbReference type="FunFam" id="1.10.340.30:FF:000001">
    <property type="entry name" value="Endonuclease III"/>
    <property type="match status" value="1"/>
</dbReference>
<dbReference type="SUPFAM" id="SSF48150">
    <property type="entry name" value="DNA-glycosylase"/>
    <property type="match status" value="1"/>
</dbReference>
<dbReference type="GO" id="GO:0005737">
    <property type="term" value="C:cytoplasm"/>
    <property type="evidence" value="ECO:0007669"/>
    <property type="project" value="UniProtKB-ARBA"/>
</dbReference>
<name>A0AAE0TEM5_9BIVA</name>
<evidence type="ECO:0000256" key="17">
    <source>
        <dbReference type="RuleBase" id="RU004466"/>
    </source>
</evidence>
<dbReference type="InterPro" id="IPR000092">
    <property type="entry name" value="Polyprenyl_synt"/>
</dbReference>
<dbReference type="PROSITE" id="PS01155">
    <property type="entry name" value="ENDONUCLEASE_III_2"/>
    <property type="match status" value="1"/>
</dbReference>
<sequence length="497" mass="55076">MPFNRFLDTVLDGGEPACEPGLKEAMLYSLSDGGKRVRPLIFFALSRHLGHTPERYYHVAAALEMTHTYSLIHDDLPAMDNDSLRRGRPTSHIQFSESTAILAGDALLTHAFYLLSVADFGDPVVNIRLVQLLSSASGAGGMVAGQYLDMQSPHLFPSRELLENIHRKKTGCLILCAFQMALTVCNASKELWLKWTEFGKKLGIFFQLRDDLMDVRADVKALGKQPGGDDKDNKLTYPALIGLEASDSLLDELYKSLMASLHQEAAPVPVFEEILESLYRSCTATQMKLTKRAVEKIFNRFAQYNPHPQTELKYDSPFQLLIAVILSAQCTDAAVNKATPALFAEAPTAKDMVQLGVPRIRELIATIGLNNAKSRHIHACSQILQETYSGQLPQTRAELENLPGVGKKTAGVVMNVVYGSETLPVDTHVFRVSNRLGLVSTKTPEATEDHLIKVIPRPRLRYAHHWLILHGRYICKARKPLCGACFLADICPSAVKE</sequence>
<evidence type="ECO:0000256" key="2">
    <source>
        <dbReference type="ARBA" id="ARBA00001966"/>
    </source>
</evidence>
<dbReference type="PROSITE" id="PS00444">
    <property type="entry name" value="POLYPRENYL_SYNTHASE_2"/>
    <property type="match status" value="1"/>
</dbReference>
<keyword evidence="15" id="KW-0456">Lyase</keyword>
<keyword evidence="6" id="KW-0479">Metal-binding</keyword>
<keyword evidence="5" id="KW-0004">4Fe-4S</keyword>
<evidence type="ECO:0000256" key="4">
    <source>
        <dbReference type="ARBA" id="ARBA00008343"/>
    </source>
</evidence>
<evidence type="ECO:0000256" key="15">
    <source>
        <dbReference type="ARBA" id="ARBA00023239"/>
    </source>
</evidence>
<keyword evidence="11" id="KW-0411">Iron-sulfur</keyword>
<evidence type="ECO:0000259" key="18">
    <source>
        <dbReference type="SMART" id="SM00478"/>
    </source>
</evidence>
<dbReference type="InterPro" id="IPR023170">
    <property type="entry name" value="HhH_base_excis_C"/>
</dbReference>
<dbReference type="InterPro" id="IPR011257">
    <property type="entry name" value="DNA_glycosylase"/>
</dbReference>
<dbReference type="AlphaFoldDB" id="A0AAE0TEM5"/>
<dbReference type="Pfam" id="PF00633">
    <property type="entry name" value="HHH"/>
    <property type="match status" value="1"/>
</dbReference>
<dbReference type="Gene3D" id="1.10.1670.10">
    <property type="entry name" value="Helix-hairpin-Helix base-excision DNA repair enzymes (C-terminal)"/>
    <property type="match status" value="1"/>
</dbReference>